<comment type="subcellular location">
    <subcellularLocation>
        <location evidence="1">Cell membrane</location>
        <topology evidence="1">Multi-pass membrane protein</topology>
    </subcellularLocation>
</comment>
<evidence type="ECO:0000313" key="4">
    <source>
        <dbReference type="Proteomes" id="UP000078368"/>
    </source>
</evidence>
<evidence type="ECO:0000256" key="2">
    <source>
        <dbReference type="SAM" id="MobiDB-lite"/>
    </source>
</evidence>
<dbReference type="PANTHER" id="PTHR34300">
    <property type="entry name" value="QUEUOSINE PRECURSOR TRANSPORTER-RELATED"/>
    <property type="match status" value="1"/>
</dbReference>
<keyword evidence="1" id="KW-0812">Transmembrane</keyword>
<keyword evidence="4" id="KW-1185">Reference proteome</keyword>
<comment type="similarity">
    <text evidence="1">Belongs to the vitamin uptake transporter (VUT/ECF) (TC 2.A.88) family. Q precursor transporter subfamily.</text>
</comment>
<dbReference type="GO" id="GO:0005886">
    <property type="term" value="C:plasma membrane"/>
    <property type="evidence" value="ECO:0007669"/>
    <property type="project" value="UniProtKB-SubCell"/>
</dbReference>
<dbReference type="STRING" id="1823756.A4H34_01585"/>
<comment type="caution">
    <text evidence="3">The sequence shown here is derived from an EMBL/GenBank/DDBJ whole genome shotgun (WGS) entry which is preliminary data.</text>
</comment>
<keyword evidence="1" id="KW-1133">Transmembrane helix</keyword>
<keyword evidence="1" id="KW-0813">Transport</keyword>
<dbReference type="GO" id="GO:0022857">
    <property type="term" value="F:transmembrane transporter activity"/>
    <property type="evidence" value="ECO:0007669"/>
    <property type="project" value="UniProtKB-UniRule"/>
</dbReference>
<feature type="transmembrane region" description="Helical" evidence="1">
    <location>
        <begin position="45"/>
        <end position="65"/>
    </location>
</feature>
<feature type="transmembrane region" description="Helical" evidence="1">
    <location>
        <begin position="77"/>
        <end position="100"/>
    </location>
</feature>
<dbReference type="HAMAP" id="MF_02088">
    <property type="entry name" value="Q_prec_transport"/>
    <property type="match status" value="1"/>
</dbReference>
<dbReference type="AlphaFoldDB" id="A0A179B484"/>
<name>A0A179B484_9ACTO</name>
<keyword evidence="1" id="KW-1003">Cell membrane</keyword>
<feature type="transmembrane region" description="Helical" evidence="1">
    <location>
        <begin position="181"/>
        <end position="205"/>
    </location>
</feature>
<keyword evidence="1" id="KW-0472">Membrane</keyword>
<dbReference type="Pfam" id="PF02592">
    <property type="entry name" value="Vut_1"/>
    <property type="match status" value="1"/>
</dbReference>
<evidence type="ECO:0000256" key="1">
    <source>
        <dbReference type="HAMAP-Rule" id="MF_02088"/>
    </source>
</evidence>
<sequence length="245" mass="26574">MSHRHVRRGYFDIVAVCFVAFLLLSNIAATKLIGVDIAVGGFSWHLVFDGGAILFPLTYILGDVLSEVYGFRRARRVIVTGFVVQILASLTFWLVQIAPADPDYKNQAAFEAVLGQVPRFVAASLLGYLAGQLLNSLVLVKIKKAFGEKRLWVRLLGSTVVGEAADTAVFCLIAWTGNAGWATIFNLMLVGFAYKVGVEAVFLPLTYAVIGFVKKTDPAYAESSAEEQASCGERVSESDGKEIAK</sequence>
<dbReference type="InterPro" id="IPR003744">
    <property type="entry name" value="YhhQ"/>
</dbReference>
<accession>A0A179B484</accession>
<dbReference type="EMBL" id="LVZK01000001">
    <property type="protein sequence ID" value="OAP85911.1"/>
    <property type="molecule type" value="Genomic_DNA"/>
</dbReference>
<organism evidence="3 4">
    <name type="scientific">Peptidiphaga gingivicola</name>
    <dbReference type="NCBI Taxonomy" id="2741497"/>
    <lineage>
        <taxon>Bacteria</taxon>
        <taxon>Bacillati</taxon>
        <taxon>Actinomycetota</taxon>
        <taxon>Actinomycetes</taxon>
        <taxon>Actinomycetales</taxon>
        <taxon>Actinomycetaceae</taxon>
        <taxon>Peptidiphaga</taxon>
    </lineage>
</organism>
<protein>
    <recommendedName>
        <fullName evidence="1">Probable queuosine precursor transporter</fullName>
        <shortName evidence="1">Q precursor transporter</shortName>
    </recommendedName>
</protein>
<proteinExistence type="inferred from homology"/>
<dbReference type="Proteomes" id="UP000078368">
    <property type="component" value="Unassembled WGS sequence"/>
</dbReference>
<gene>
    <name evidence="3" type="ORF">A4H34_01585</name>
</gene>
<evidence type="ECO:0000313" key="3">
    <source>
        <dbReference type="EMBL" id="OAP85911.1"/>
    </source>
</evidence>
<dbReference type="OrthoDB" id="9805479at2"/>
<feature type="region of interest" description="Disordered" evidence="2">
    <location>
        <begin position="225"/>
        <end position="245"/>
    </location>
</feature>
<feature type="compositionally biased region" description="Basic and acidic residues" evidence="2">
    <location>
        <begin position="234"/>
        <end position="245"/>
    </location>
</feature>
<dbReference type="PANTHER" id="PTHR34300:SF2">
    <property type="entry name" value="QUEUOSINE PRECURSOR TRANSPORTER-RELATED"/>
    <property type="match status" value="1"/>
</dbReference>
<dbReference type="RefSeq" id="WP_064230847.1">
    <property type="nucleotide sequence ID" value="NZ_LVZK01000001.1"/>
</dbReference>
<comment type="function">
    <text evidence="1">Involved in the import of queuosine (Q) precursors, required for Q precursor salvage.</text>
</comment>
<feature type="transmembrane region" description="Helical" evidence="1">
    <location>
        <begin position="152"/>
        <end position="175"/>
    </location>
</feature>
<dbReference type="NCBIfam" id="TIGR00697">
    <property type="entry name" value="queuosine precursor transporter"/>
    <property type="match status" value="1"/>
</dbReference>
<feature type="transmembrane region" description="Helical" evidence="1">
    <location>
        <begin position="120"/>
        <end position="140"/>
    </location>
</feature>
<reference evidence="3 4" key="1">
    <citation type="submission" date="2016-04" db="EMBL/GenBank/DDBJ databases">
        <title>Peptidophaga gingivicola gen. nov., sp. nov., isolated from human subgingival plaque.</title>
        <authorList>
            <person name="Beall C.J."/>
            <person name="Mokrzan E.M."/>
            <person name="Griffen A.L."/>
            <person name="Leys E.J."/>
        </authorList>
    </citation>
    <scope>NUCLEOTIDE SEQUENCE [LARGE SCALE GENOMIC DNA]</scope>
    <source>
        <strain evidence="3 4">BA112</strain>
    </source>
</reference>